<dbReference type="RefSeq" id="WP_013673344.1">
    <property type="nucleotide sequence ID" value="NC_015312.1"/>
</dbReference>
<evidence type="ECO:0000256" key="3">
    <source>
        <dbReference type="ARBA" id="ARBA00023033"/>
    </source>
</evidence>
<dbReference type="AlphaFoldDB" id="F4CTZ8"/>
<dbReference type="GO" id="GO:0016709">
    <property type="term" value="F:oxidoreductase activity, acting on paired donors, with incorporation or reduction of molecular oxygen, NAD(P)H as one donor, and incorporation of one atom of oxygen"/>
    <property type="evidence" value="ECO:0007669"/>
    <property type="project" value="InterPro"/>
</dbReference>
<dbReference type="PIRSF" id="PIRSF000040">
    <property type="entry name" value="MMOH_comp"/>
    <property type="match status" value="1"/>
</dbReference>
<evidence type="ECO:0000256" key="4">
    <source>
        <dbReference type="ARBA" id="ARBA00048941"/>
    </source>
</evidence>
<dbReference type="KEGG" id="pdx:Psed_1159"/>
<dbReference type="InterPro" id="IPR012078">
    <property type="entry name" value="MP_mOase_hydro"/>
</dbReference>
<dbReference type="STRING" id="675635.Psed_1159"/>
<dbReference type="HOGENOM" id="CLU_061948_0_0_11"/>
<dbReference type="InterPro" id="IPR003430">
    <property type="entry name" value="Phenol_Hydrox"/>
</dbReference>
<organism evidence="5 6">
    <name type="scientific">Pseudonocardia dioxanivorans (strain ATCC 55486 / DSM 44775 / JCM 13855 / CB1190)</name>
    <dbReference type="NCBI Taxonomy" id="675635"/>
    <lineage>
        <taxon>Bacteria</taxon>
        <taxon>Bacillati</taxon>
        <taxon>Actinomycetota</taxon>
        <taxon>Actinomycetes</taxon>
        <taxon>Pseudonocardiales</taxon>
        <taxon>Pseudonocardiaceae</taxon>
        <taxon>Pseudonocardia</taxon>
    </lineage>
</organism>
<keyword evidence="3" id="KW-0503">Monooxygenase</keyword>
<dbReference type="InterPro" id="IPR012348">
    <property type="entry name" value="RNR-like"/>
</dbReference>
<keyword evidence="6" id="KW-1185">Reference proteome</keyword>
<dbReference type="EC" id="1.14.13.227" evidence="1"/>
<dbReference type="Proteomes" id="UP000007809">
    <property type="component" value="Chromosome"/>
</dbReference>
<dbReference type="CDD" id="cd01058">
    <property type="entry name" value="AAMH_B"/>
    <property type="match status" value="1"/>
</dbReference>
<dbReference type="InterPro" id="IPR009078">
    <property type="entry name" value="Ferritin-like_SF"/>
</dbReference>
<dbReference type="Pfam" id="PF02332">
    <property type="entry name" value="Phenol_Hydrox"/>
    <property type="match status" value="1"/>
</dbReference>
<dbReference type="OrthoDB" id="9806768at2"/>
<evidence type="ECO:0000313" key="6">
    <source>
        <dbReference type="Proteomes" id="UP000007809"/>
    </source>
</evidence>
<dbReference type="eggNOG" id="ENOG502Z7R0">
    <property type="taxonomic scope" value="Bacteria"/>
</dbReference>
<proteinExistence type="predicted"/>
<evidence type="ECO:0000256" key="2">
    <source>
        <dbReference type="ARBA" id="ARBA00023002"/>
    </source>
</evidence>
<dbReference type="Gene3D" id="1.10.620.20">
    <property type="entry name" value="Ribonucleotide Reductase, subunit A"/>
    <property type="match status" value="1"/>
</dbReference>
<gene>
    <name evidence="5" type="ordered locus">Psed_1159</name>
</gene>
<evidence type="ECO:0000313" key="5">
    <source>
        <dbReference type="EMBL" id="AEA23406.1"/>
    </source>
</evidence>
<evidence type="ECO:0000256" key="1">
    <source>
        <dbReference type="ARBA" id="ARBA00012710"/>
    </source>
</evidence>
<reference evidence="5 6" key="1">
    <citation type="journal article" date="2011" name="J. Bacteriol.">
        <title>Genome sequence of the 1,4-dioxane-degrading Pseudonocardia dioxanivorans strain CB1190.</title>
        <authorList>
            <person name="Sales C.M."/>
            <person name="Mahendra S."/>
            <person name="Grostern A."/>
            <person name="Parales R.E."/>
            <person name="Goodwin L.A."/>
            <person name="Woyke T."/>
            <person name="Nolan M."/>
            <person name="Lapidus A."/>
            <person name="Chertkov O."/>
            <person name="Ovchinnikova G."/>
            <person name="Sczyrba A."/>
            <person name="Alvarez-Cohen L."/>
        </authorList>
    </citation>
    <scope>NUCLEOTIDE SEQUENCE [LARGE SCALE GENOMIC DNA]</scope>
    <source>
        <strain evidence="6">ATCC 55486 / DSM 44775 / JCM 13855 / CB1190</strain>
    </source>
</reference>
<sequence>MAVEHESDFAPLKTWSHLAKNRRRPTEYEIVSTNLLWSTDDDAPWAMGPDVPLSRWYIKYRNNSPLRHGDWDGFRDPDQLVYRTYNMIQDGQESHVDALLEDHSGNEHDEGLTTEWVGRLATFYTPAKYLLHTVQMAAAYLAALSPSSTIENCFIFESGDQLRWVSRTAYRTAELRSTHPDVGFGSQERATWENHPAWQGFRELMEKTLVTWDWAEQFVALNLVAKPAIDAALLRTLSTVAHDNGDTLLALLCRAQLIDSERTVRWSEALLRYALDSPEHGDDNRDLVQSWFNKWAPLADAAVTAYCSALAQAVDAGEVARELANHRESLLTPAAVASL</sequence>
<accession>F4CTZ8</accession>
<keyword evidence="2" id="KW-0560">Oxidoreductase</keyword>
<dbReference type="SUPFAM" id="SSF47240">
    <property type="entry name" value="Ferritin-like"/>
    <property type="match status" value="1"/>
</dbReference>
<dbReference type="EMBL" id="CP002593">
    <property type="protein sequence ID" value="AEA23406.1"/>
    <property type="molecule type" value="Genomic_DNA"/>
</dbReference>
<protein>
    <recommendedName>
        <fullName evidence="1">propane 2-monooxygenase</fullName>
        <ecNumber evidence="1">1.14.13.227</ecNumber>
    </recommendedName>
</protein>
<name>F4CTZ8_PSEUX</name>
<comment type="catalytic activity">
    <reaction evidence="4">
        <text>propane + NADH + O2 + H(+) = propan-2-ol + NAD(+) + H2O</text>
        <dbReference type="Rhea" id="RHEA:49992"/>
        <dbReference type="ChEBI" id="CHEBI:15377"/>
        <dbReference type="ChEBI" id="CHEBI:15378"/>
        <dbReference type="ChEBI" id="CHEBI:15379"/>
        <dbReference type="ChEBI" id="CHEBI:17824"/>
        <dbReference type="ChEBI" id="CHEBI:32879"/>
        <dbReference type="ChEBI" id="CHEBI:57540"/>
        <dbReference type="ChEBI" id="CHEBI:57945"/>
        <dbReference type="EC" id="1.14.13.227"/>
    </reaction>
</comment>